<dbReference type="PANTHER" id="PTHR16768">
    <property type="entry name" value="DOWN REGULATED IN RENAL CARCINOMA 1/TU3A"/>
    <property type="match status" value="1"/>
</dbReference>
<protein>
    <submittedName>
        <fullName evidence="2">Uncharacterized protein</fullName>
    </submittedName>
</protein>
<organism evidence="2 3">
    <name type="scientific">Hermetia illucens</name>
    <name type="common">Black soldier fly</name>
    <dbReference type="NCBI Taxonomy" id="343691"/>
    <lineage>
        <taxon>Eukaryota</taxon>
        <taxon>Metazoa</taxon>
        <taxon>Ecdysozoa</taxon>
        <taxon>Arthropoda</taxon>
        <taxon>Hexapoda</taxon>
        <taxon>Insecta</taxon>
        <taxon>Pterygota</taxon>
        <taxon>Neoptera</taxon>
        <taxon>Endopterygota</taxon>
        <taxon>Diptera</taxon>
        <taxon>Brachycera</taxon>
        <taxon>Stratiomyomorpha</taxon>
        <taxon>Stratiomyidae</taxon>
        <taxon>Hermetiinae</taxon>
        <taxon>Hermetia</taxon>
    </lineage>
</organism>
<evidence type="ECO:0000313" key="3">
    <source>
        <dbReference type="Proteomes" id="UP000594454"/>
    </source>
</evidence>
<evidence type="ECO:0000256" key="1">
    <source>
        <dbReference type="ARBA" id="ARBA00023054"/>
    </source>
</evidence>
<dbReference type="AlphaFoldDB" id="A0A7R8V350"/>
<name>A0A7R8V350_HERIL</name>
<dbReference type="FunCoup" id="A0A7R8V350">
    <property type="interactions" value="697"/>
</dbReference>
<gene>
    <name evidence="2" type="ORF">HERILL_LOCUS14184</name>
</gene>
<dbReference type="InParanoid" id="A0A7R8V350"/>
<dbReference type="EMBL" id="LR899014">
    <property type="protein sequence ID" value="CAD7091783.1"/>
    <property type="molecule type" value="Genomic_DNA"/>
</dbReference>
<keyword evidence="3" id="KW-1185">Reference proteome</keyword>
<reference evidence="2 3" key="1">
    <citation type="submission" date="2020-11" db="EMBL/GenBank/DDBJ databases">
        <authorList>
            <person name="Wallbank WR R."/>
            <person name="Pardo Diaz C."/>
            <person name="Kozak K."/>
            <person name="Martin S."/>
            <person name="Jiggins C."/>
            <person name="Moest M."/>
            <person name="Warren A I."/>
            <person name="Generalovic N T."/>
            <person name="Byers J.R.P. K."/>
            <person name="Montejo-Kovacevich G."/>
            <person name="Yen C E."/>
        </authorList>
    </citation>
    <scope>NUCLEOTIDE SEQUENCE [LARGE SCALE GENOMIC DNA]</scope>
</reference>
<proteinExistence type="predicted"/>
<dbReference type="Pfam" id="PF06625">
    <property type="entry name" value="DUF1151"/>
    <property type="match status" value="1"/>
</dbReference>
<evidence type="ECO:0000313" key="2">
    <source>
        <dbReference type="EMBL" id="CAD7091783.1"/>
    </source>
</evidence>
<dbReference type="PANTHER" id="PTHR16768:SF5">
    <property type="entry name" value="FI14214P"/>
    <property type="match status" value="1"/>
</dbReference>
<dbReference type="OrthoDB" id="5963205at2759"/>
<keyword evidence="1" id="KW-0175">Coiled coil</keyword>
<sequence length="311" mass="36327">METSQHVLVSGYAVKKTNDKMESVPRIFPIWSQHTFNWWLTLMYVYVANRYREASLELHVCEANQRQANILLTNSDKKLSAEDCYGLSDSSGDNEHHQKYTNEMIHSTSSDIVTDSEGLILPRKLANPYLESRDRRDLHRELLFNQKIGRSVIGQKSELECALQKQKERQFILEQQQQQDNSRNDLEDEFSKVMMERAQKLEKSNLQQEEEHVDPQLNLEYLNARAKLRDVRSPFIALLENTLSPRQLSYINDGTKLMSRFAMLPHNVGNIFMSMITSPHSAYLVQQHAYILIPRYIRLCIFSLLFILCTQ</sequence>
<dbReference type="InterPro" id="IPR009533">
    <property type="entry name" value="FAM107"/>
</dbReference>
<accession>A0A7R8V350</accession>
<dbReference type="Proteomes" id="UP000594454">
    <property type="component" value="Chromosome 6"/>
</dbReference>